<protein>
    <submittedName>
        <fullName evidence="6">IclR family transcriptional regulator</fullName>
    </submittedName>
</protein>
<dbReference type="PANTHER" id="PTHR30136:SF24">
    <property type="entry name" value="HTH-TYPE TRANSCRIPTIONAL REPRESSOR ALLR"/>
    <property type="match status" value="1"/>
</dbReference>
<dbReference type="RefSeq" id="WP_230217444.1">
    <property type="nucleotide sequence ID" value="NZ_JAJKFT010000004.1"/>
</dbReference>
<organism evidence="6 7">
    <name type="scientific">Blastopirellula sediminis</name>
    <dbReference type="NCBI Taxonomy" id="2894196"/>
    <lineage>
        <taxon>Bacteria</taxon>
        <taxon>Pseudomonadati</taxon>
        <taxon>Planctomycetota</taxon>
        <taxon>Planctomycetia</taxon>
        <taxon>Pirellulales</taxon>
        <taxon>Pirellulaceae</taxon>
        <taxon>Blastopirellula</taxon>
    </lineage>
</organism>
<dbReference type="Gene3D" id="3.30.450.40">
    <property type="match status" value="1"/>
</dbReference>
<dbReference type="PROSITE" id="PS51078">
    <property type="entry name" value="ICLR_ED"/>
    <property type="match status" value="1"/>
</dbReference>
<dbReference type="GO" id="GO:0003677">
    <property type="term" value="F:DNA binding"/>
    <property type="evidence" value="ECO:0007669"/>
    <property type="project" value="UniProtKB-KW"/>
</dbReference>
<dbReference type="InterPro" id="IPR029016">
    <property type="entry name" value="GAF-like_dom_sf"/>
</dbReference>
<dbReference type="PANTHER" id="PTHR30136">
    <property type="entry name" value="HELIX-TURN-HELIX TRANSCRIPTIONAL REGULATOR, ICLR FAMILY"/>
    <property type="match status" value="1"/>
</dbReference>
<accession>A0A9X1SEU3</accession>
<keyword evidence="7" id="KW-1185">Reference proteome</keyword>
<evidence type="ECO:0000313" key="6">
    <source>
        <dbReference type="EMBL" id="MCC9628300.1"/>
    </source>
</evidence>
<dbReference type="Pfam" id="PF09339">
    <property type="entry name" value="HTH_IclR"/>
    <property type="match status" value="1"/>
</dbReference>
<dbReference type="Proteomes" id="UP001139103">
    <property type="component" value="Unassembled WGS sequence"/>
</dbReference>
<dbReference type="AlphaFoldDB" id="A0A9X1SEU3"/>
<gene>
    <name evidence="6" type="ORF">LOC68_07825</name>
</gene>
<dbReference type="InterPro" id="IPR036390">
    <property type="entry name" value="WH_DNA-bd_sf"/>
</dbReference>
<proteinExistence type="predicted"/>
<dbReference type="SUPFAM" id="SSF55781">
    <property type="entry name" value="GAF domain-like"/>
    <property type="match status" value="1"/>
</dbReference>
<reference evidence="6" key="1">
    <citation type="submission" date="2021-11" db="EMBL/GenBank/DDBJ databases">
        <title>Genome sequence.</title>
        <authorList>
            <person name="Sun Q."/>
        </authorList>
    </citation>
    <scope>NUCLEOTIDE SEQUENCE</scope>
    <source>
        <strain evidence="6">JC732</strain>
    </source>
</reference>
<keyword evidence="3" id="KW-0804">Transcription</keyword>
<evidence type="ECO:0000259" key="5">
    <source>
        <dbReference type="PROSITE" id="PS51078"/>
    </source>
</evidence>
<evidence type="ECO:0000259" key="4">
    <source>
        <dbReference type="PROSITE" id="PS51077"/>
    </source>
</evidence>
<dbReference type="PROSITE" id="PS51077">
    <property type="entry name" value="HTH_ICLR"/>
    <property type="match status" value="1"/>
</dbReference>
<dbReference type="SUPFAM" id="SSF46785">
    <property type="entry name" value="Winged helix' DNA-binding domain"/>
    <property type="match status" value="1"/>
</dbReference>
<feature type="domain" description="IclR-ED" evidence="5">
    <location>
        <begin position="65"/>
        <end position="246"/>
    </location>
</feature>
<dbReference type="GO" id="GO:0003700">
    <property type="term" value="F:DNA-binding transcription factor activity"/>
    <property type="evidence" value="ECO:0007669"/>
    <property type="project" value="TreeGrafter"/>
</dbReference>
<keyword evidence="2" id="KW-0238">DNA-binding</keyword>
<evidence type="ECO:0000256" key="2">
    <source>
        <dbReference type="ARBA" id="ARBA00023125"/>
    </source>
</evidence>
<dbReference type="EMBL" id="JAJKFT010000004">
    <property type="protein sequence ID" value="MCC9628300.1"/>
    <property type="molecule type" value="Genomic_DNA"/>
</dbReference>
<dbReference type="InterPro" id="IPR005471">
    <property type="entry name" value="Tscrpt_reg_IclR_N"/>
</dbReference>
<dbReference type="Pfam" id="PF01614">
    <property type="entry name" value="IclR_C"/>
    <property type="match status" value="1"/>
</dbReference>
<evidence type="ECO:0000313" key="7">
    <source>
        <dbReference type="Proteomes" id="UP001139103"/>
    </source>
</evidence>
<feature type="domain" description="HTH iclR-type" evidence="4">
    <location>
        <begin position="3"/>
        <end position="64"/>
    </location>
</feature>
<comment type="caution">
    <text evidence="6">The sequence shown here is derived from an EMBL/GenBank/DDBJ whole genome shotgun (WGS) entry which is preliminary data.</text>
</comment>
<evidence type="ECO:0000256" key="1">
    <source>
        <dbReference type="ARBA" id="ARBA00023015"/>
    </source>
</evidence>
<dbReference type="InterPro" id="IPR014757">
    <property type="entry name" value="Tscrpt_reg_IclR_C"/>
</dbReference>
<keyword evidence="1" id="KW-0805">Transcription regulation</keyword>
<name>A0A9X1SEU3_9BACT</name>
<dbReference type="InterPro" id="IPR050707">
    <property type="entry name" value="HTH_MetabolicPath_Reg"/>
</dbReference>
<dbReference type="InterPro" id="IPR036388">
    <property type="entry name" value="WH-like_DNA-bd_sf"/>
</dbReference>
<sequence length="246" mass="26768">MLTSSLGKAFHVLEVLAAADGELPLAEIVSQLGYHKPTVHRLLQDLVELGYVCRIDKGKYQLTGKLRRLTLGKLDDHLLEAADPFLRELHDQTGETVNLGVLRGTSVRYLQILESKHPFRLVADASSRDPFYSTALGRALTSALGDDDWNELIAHTKLVARTPQTVIDPEQLREIHQRAGSEGFAIEQDQNDIGVTCIGAPIRDGSEIVAAVSISIPTARFDSAPQSELIAAVQQTAAKISTQLAS</sequence>
<evidence type="ECO:0000256" key="3">
    <source>
        <dbReference type="ARBA" id="ARBA00023163"/>
    </source>
</evidence>
<dbReference type="SMART" id="SM00346">
    <property type="entry name" value="HTH_ICLR"/>
    <property type="match status" value="1"/>
</dbReference>
<dbReference type="GO" id="GO:0045892">
    <property type="term" value="P:negative regulation of DNA-templated transcription"/>
    <property type="evidence" value="ECO:0007669"/>
    <property type="project" value="TreeGrafter"/>
</dbReference>
<dbReference type="Gene3D" id="1.10.10.10">
    <property type="entry name" value="Winged helix-like DNA-binding domain superfamily/Winged helix DNA-binding domain"/>
    <property type="match status" value="1"/>
</dbReference>